<reference evidence="3 4" key="1">
    <citation type="submission" date="2019-02" db="EMBL/GenBank/DDBJ databases">
        <title>Deep-cultivation of Planctomycetes and their phenomic and genomic characterization uncovers novel biology.</title>
        <authorList>
            <person name="Wiegand S."/>
            <person name="Jogler M."/>
            <person name="Boedeker C."/>
            <person name="Pinto D."/>
            <person name="Vollmers J."/>
            <person name="Rivas-Marin E."/>
            <person name="Kohn T."/>
            <person name="Peeters S.H."/>
            <person name="Heuer A."/>
            <person name="Rast P."/>
            <person name="Oberbeckmann S."/>
            <person name="Bunk B."/>
            <person name="Jeske O."/>
            <person name="Meyerdierks A."/>
            <person name="Storesund J.E."/>
            <person name="Kallscheuer N."/>
            <person name="Luecker S."/>
            <person name="Lage O.M."/>
            <person name="Pohl T."/>
            <person name="Merkel B.J."/>
            <person name="Hornburger P."/>
            <person name="Mueller R.-W."/>
            <person name="Bruemmer F."/>
            <person name="Labrenz M."/>
            <person name="Spormann A.M."/>
            <person name="Op Den Camp H."/>
            <person name="Overmann J."/>
            <person name="Amann R."/>
            <person name="Jetten M.S.M."/>
            <person name="Mascher T."/>
            <person name="Medema M.H."/>
            <person name="Devos D.P."/>
            <person name="Kaster A.-K."/>
            <person name="Ovreas L."/>
            <person name="Rohde M."/>
            <person name="Galperin M.Y."/>
            <person name="Jogler C."/>
        </authorList>
    </citation>
    <scope>NUCLEOTIDE SEQUENCE [LARGE SCALE GENOMIC DNA]</scope>
    <source>
        <strain evidence="3 4">V7</strain>
    </source>
</reference>
<name>A0A5C6FQN8_9PLAN</name>
<gene>
    <name evidence="3" type="primary">xecE</name>
    <name evidence="3" type="ORF">V7x_45420</name>
</gene>
<dbReference type="EC" id="1.1.1.269" evidence="3"/>
<dbReference type="CDD" id="cd05233">
    <property type="entry name" value="SDR_c"/>
    <property type="match status" value="1"/>
</dbReference>
<dbReference type="PANTHER" id="PTHR43477:SF1">
    <property type="entry name" value="DIHYDROANTICAPSIN 7-DEHYDROGENASE"/>
    <property type="match status" value="1"/>
</dbReference>
<dbReference type="InterPro" id="IPR051122">
    <property type="entry name" value="SDR_DHRS6-like"/>
</dbReference>
<dbReference type="EMBL" id="SJPZ01000002">
    <property type="protein sequence ID" value="TWU62806.1"/>
    <property type="molecule type" value="Genomic_DNA"/>
</dbReference>
<dbReference type="InterPro" id="IPR036291">
    <property type="entry name" value="NAD(P)-bd_dom_sf"/>
</dbReference>
<comment type="caution">
    <text evidence="3">The sequence shown here is derived from an EMBL/GenBank/DDBJ whole genome shotgun (WGS) entry which is preliminary data.</text>
</comment>
<dbReference type="Pfam" id="PF13561">
    <property type="entry name" value="adh_short_C2"/>
    <property type="match status" value="1"/>
</dbReference>
<dbReference type="SUPFAM" id="SSF51735">
    <property type="entry name" value="NAD(P)-binding Rossmann-fold domains"/>
    <property type="match status" value="1"/>
</dbReference>
<dbReference type="AlphaFoldDB" id="A0A5C6FQN8"/>
<organism evidence="3 4">
    <name type="scientific">Crateriforma conspicua</name>
    <dbReference type="NCBI Taxonomy" id="2527996"/>
    <lineage>
        <taxon>Bacteria</taxon>
        <taxon>Pseudomonadati</taxon>
        <taxon>Planctomycetota</taxon>
        <taxon>Planctomycetia</taxon>
        <taxon>Planctomycetales</taxon>
        <taxon>Planctomycetaceae</taxon>
        <taxon>Crateriforma</taxon>
    </lineage>
</organism>
<dbReference type="Gene3D" id="3.40.50.720">
    <property type="entry name" value="NAD(P)-binding Rossmann-like Domain"/>
    <property type="match status" value="1"/>
</dbReference>
<evidence type="ECO:0000313" key="4">
    <source>
        <dbReference type="Proteomes" id="UP000316476"/>
    </source>
</evidence>
<keyword evidence="2 3" id="KW-0560">Oxidoreductase</keyword>
<comment type="similarity">
    <text evidence="1">Belongs to the short-chain dehydrogenases/reductases (SDR) family.</text>
</comment>
<proteinExistence type="inferred from homology"/>
<dbReference type="InterPro" id="IPR002347">
    <property type="entry name" value="SDR_fam"/>
</dbReference>
<dbReference type="PANTHER" id="PTHR43477">
    <property type="entry name" value="DIHYDROANTICAPSIN 7-DEHYDROGENASE"/>
    <property type="match status" value="1"/>
</dbReference>
<accession>A0A5C6FQN8</accession>
<evidence type="ECO:0000256" key="1">
    <source>
        <dbReference type="ARBA" id="ARBA00006484"/>
    </source>
</evidence>
<evidence type="ECO:0000256" key="2">
    <source>
        <dbReference type="ARBA" id="ARBA00023002"/>
    </source>
</evidence>
<sequence length="217" mass="22003">MLVGRTSGPLQALATELGQPHRVADAQDWDALAQAAQECVETHGGLHGAVNLAGSVLLKPAHITGFDEYQETIAQNVTTAFGLIKAVAPILRRGGGGSVVLMGSAAADIGLANHEAIAAAKAGVAALARSAAATYAGAGIRINTVSPGLVQTPVSEKVWGNERAAAASLAMHPLGRLGAATDIASLIVWLLHPDQTWITGQEIAVDGGLSSIKSVKS</sequence>
<dbReference type="PRINTS" id="PR00081">
    <property type="entry name" value="GDHRDH"/>
</dbReference>
<protein>
    <submittedName>
        <fullName evidence="3">2-(S)-hydroxypropyl-CoM dehydrogenase</fullName>
        <ecNumber evidence="3">1.1.1.269</ecNumber>
    </submittedName>
</protein>
<evidence type="ECO:0000313" key="3">
    <source>
        <dbReference type="EMBL" id="TWU62806.1"/>
    </source>
</evidence>
<dbReference type="GO" id="GO:0050575">
    <property type="term" value="F:2-(S)-hydroxypropyl-CoM dehydrogenase activity"/>
    <property type="evidence" value="ECO:0007669"/>
    <property type="project" value="UniProtKB-EC"/>
</dbReference>
<dbReference type="Proteomes" id="UP000316476">
    <property type="component" value="Unassembled WGS sequence"/>
</dbReference>